<sequence length="218" mass="25128">MKWMSDSAWFSSPLPSKDIKSIPSNQAITSPDLSTVSTCEKDVLKSSTDSVKKKLNTYYLSNSNSTSRKRKTSEMDEHEGCRELEKCTDIKEISNNSDNEKNAVNSPKKRSLSFGIQKALDFYHQEFINVVPIEDLWTNLTSQRILATSTVSKWKSLANTKDQNDKLWNVLRDQRRDKDFFKFCYMLKEHEHDVEAIVEFGEDLEKMGKNNVIKPNSD</sequence>
<evidence type="ECO:0000256" key="1">
    <source>
        <dbReference type="SAM" id="MobiDB-lite"/>
    </source>
</evidence>
<dbReference type="RefSeq" id="XP_002117591.1">
    <property type="nucleotide sequence ID" value="XM_002117555.1"/>
</dbReference>
<evidence type="ECO:0008006" key="4">
    <source>
        <dbReference type="Google" id="ProtNLM"/>
    </source>
</evidence>
<dbReference type="InParanoid" id="B3SBG7"/>
<dbReference type="PhylomeDB" id="B3SBG7"/>
<dbReference type="Proteomes" id="UP000009022">
    <property type="component" value="Unassembled WGS sequence"/>
</dbReference>
<dbReference type="GeneID" id="6758804"/>
<dbReference type="CTD" id="6758804"/>
<name>B3SBG7_TRIAD</name>
<feature type="compositionally biased region" description="Polar residues" evidence="1">
    <location>
        <begin position="22"/>
        <end position="35"/>
    </location>
</feature>
<keyword evidence="3" id="KW-1185">Reference proteome</keyword>
<evidence type="ECO:0000313" key="2">
    <source>
        <dbReference type="EMBL" id="EDV20001.1"/>
    </source>
</evidence>
<reference evidence="2 3" key="1">
    <citation type="journal article" date="2008" name="Nature">
        <title>The Trichoplax genome and the nature of placozoans.</title>
        <authorList>
            <person name="Srivastava M."/>
            <person name="Begovic E."/>
            <person name="Chapman J."/>
            <person name="Putnam N.H."/>
            <person name="Hellsten U."/>
            <person name="Kawashima T."/>
            <person name="Kuo A."/>
            <person name="Mitros T."/>
            <person name="Salamov A."/>
            <person name="Carpenter M.L."/>
            <person name="Signorovitch A.Y."/>
            <person name="Moreno M.A."/>
            <person name="Kamm K."/>
            <person name="Grimwood J."/>
            <person name="Schmutz J."/>
            <person name="Shapiro H."/>
            <person name="Grigoriev I.V."/>
            <person name="Buss L.W."/>
            <person name="Schierwater B."/>
            <person name="Dellaporta S.L."/>
            <person name="Rokhsar D.S."/>
        </authorList>
    </citation>
    <scope>NUCLEOTIDE SEQUENCE [LARGE SCALE GENOMIC DNA]</scope>
    <source>
        <strain evidence="2 3">Grell-BS-1999</strain>
    </source>
</reference>
<dbReference type="HOGENOM" id="CLU_1268392_0_0_1"/>
<dbReference type="SUPFAM" id="SSF47986">
    <property type="entry name" value="DEATH domain"/>
    <property type="match status" value="1"/>
</dbReference>
<protein>
    <recommendedName>
        <fullName evidence="4">Death domain-containing protein</fullName>
    </recommendedName>
</protein>
<feature type="region of interest" description="Disordered" evidence="1">
    <location>
        <begin position="1"/>
        <end position="35"/>
    </location>
</feature>
<proteinExistence type="predicted"/>
<accession>B3SBG7</accession>
<dbReference type="InterPro" id="IPR011029">
    <property type="entry name" value="DEATH-like_dom_sf"/>
</dbReference>
<dbReference type="AlphaFoldDB" id="B3SBG7"/>
<dbReference type="Gene3D" id="1.10.533.10">
    <property type="entry name" value="Death Domain, Fas"/>
    <property type="match status" value="1"/>
</dbReference>
<dbReference type="EMBL" id="DS985264">
    <property type="protein sequence ID" value="EDV20001.1"/>
    <property type="molecule type" value="Genomic_DNA"/>
</dbReference>
<gene>
    <name evidence="2" type="ORF">TRIADDRAFT_61611</name>
</gene>
<evidence type="ECO:0000313" key="3">
    <source>
        <dbReference type="Proteomes" id="UP000009022"/>
    </source>
</evidence>
<dbReference type="KEGG" id="tad:TRIADDRAFT_61611"/>
<organism evidence="2 3">
    <name type="scientific">Trichoplax adhaerens</name>
    <name type="common">Trichoplax reptans</name>
    <dbReference type="NCBI Taxonomy" id="10228"/>
    <lineage>
        <taxon>Eukaryota</taxon>
        <taxon>Metazoa</taxon>
        <taxon>Placozoa</taxon>
        <taxon>Uniplacotomia</taxon>
        <taxon>Trichoplacea</taxon>
        <taxon>Trichoplacidae</taxon>
        <taxon>Trichoplax</taxon>
    </lineage>
</organism>